<feature type="non-terminal residue" evidence="1">
    <location>
        <position position="1"/>
    </location>
</feature>
<reference evidence="1 2" key="1">
    <citation type="journal article" date="2014" name="Am. J. Bot.">
        <title>Genome assembly and annotation for red clover (Trifolium pratense; Fabaceae).</title>
        <authorList>
            <person name="Istvanek J."/>
            <person name="Jaros M."/>
            <person name="Krenek A."/>
            <person name="Repkova J."/>
        </authorList>
    </citation>
    <scope>NUCLEOTIDE SEQUENCE [LARGE SCALE GENOMIC DNA]</scope>
    <source>
        <strain evidence="2">cv. Tatra</strain>
        <tissue evidence="1">Young leaves</tissue>
    </source>
</reference>
<dbReference type="EMBL" id="ASHM01198455">
    <property type="protein sequence ID" value="PNX66769.1"/>
    <property type="molecule type" value="Genomic_DNA"/>
</dbReference>
<sequence>GCPLLETLDIRRCYNLDLSGSLRKRCLEQIKDVQLPIQYHSEEYEYGDDYATYHDSLIDGESYYPYD</sequence>
<dbReference type="Proteomes" id="UP000236291">
    <property type="component" value="Unassembled WGS sequence"/>
</dbReference>
<dbReference type="AlphaFoldDB" id="A0A2K3KKI2"/>
<reference evidence="1 2" key="2">
    <citation type="journal article" date="2017" name="Front. Plant Sci.">
        <title>Gene Classification and Mining of Molecular Markers Useful in Red Clover (Trifolium pratense) Breeding.</title>
        <authorList>
            <person name="Istvanek J."/>
            <person name="Dluhosova J."/>
            <person name="Dluhos P."/>
            <person name="Patkova L."/>
            <person name="Nedelnik J."/>
            <person name="Repkova J."/>
        </authorList>
    </citation>
    <scope>NUCLEOTIDE SEQUENCE [LARGE SCALE GENOMIC DNA]</scope>
    <source>
        <strain evidence="2">cv. Tatra</strain>
        <tissue evidence="1">Young leaves</tissue>
    </source>
</reference>
<comment type="caution">
    <text evidence="1">The sequence shown here is derived from an EMBL/GenBank/DDBJ whole genome shotgun (WGS) entry which is preliminary data.</text>
</comment>
<evidence type="ECO:0000313" key="1">
    <source>
        <dbReference type="EMBL" id="PNX66769.1"/>
    </source>
</evidence>
<organism evidence="1 2">
    <name type="scientific">Trifolium pratense</name>
    <name type="common">Red clover</name>
    <dbReference type="NCBI Taxonomy" id="57577"/>
    <lineage>
        <taxon>Eukaryota</taxon>
        <taxon>Viridiplantae</taxon>
        <taxon>Streptophyta</taxon>
        <taxon>Embryophyta</taxon>
        <taxon>Tracheophyta</taxon>
        <taxon>Spermatophyta</taxon>
        <taxon>Magnoliopsida</taxon>
        <taxon>eudicotyledons</taxon>
        <taxon>Gunneridae</taxon>
        <taxon>Pentapetalae</taxon>
        <taxon>rosids</taxon>
        <taxon>fabids</taxon>
        <taxon>Fabales</taxon>
        <taxon>Fabaceae</taxon>
        <taxon>Papilionoideae</taxon>
        <taxon>50 kb inversion clade</taxon>
        <taxon>NPAAA clade</taxon>
        <taxon>Hologalegina</taxon>
        <taxon>IRL clade</taxon>
        <taxon>Trifolieae</taxon>
        <taxon>Trifolium</taxon>
    </lineage>
</organism>
<gene>
    <name evidence="1" type="ORF">L195_g063206</name>
</gene>
<accession>A0A2K3KKI2</accession>
<evidence type="ECO:0000313" key="2">
    <source>
        <dbReference type="Proteomes" id="UP000236291"/>
    </source>
</evidence>
<proteinExistence type="predicted"/>
<protein>
    <submittedName>
        <fullName evidence="1">F-box/LRR-repeat protein 23-like</fullName>
    </submittedName>
</protein>
<name>A0A2K3KKI2_TRIPR</name>
<dbReference type="STRING" id="57577.A0A2K3KKI2"/>